<keyword evidence="1" id="KW-1133">Transmembrane helix</keyword>
<keyword evidence="1" id="KW-0812">Transmembrane</keyword>
<evidence type="ECO:0008006" key="4">
    <source>
        <dbReference type="Google" id="ProtNLM"/>
    </source>
</evidence>
<reference evidence="2 3" key="1">
    <citation type="journal article" date="2019" name="Int. J. Syst. Evol. Microbiol.">
        <title>The Global Catalogue of Microorganisms (GCM) 10K type strain sequencing project: providing services to taxonomists for standard genome sequencing and annotation.</title>
        <authorList>
            <consortium name="The Broad Institute Genomics Platform"/>
            <consortium name="The Broad Institute Genome Sequencing Center for Infectious Disease"/>
            <person name="Wu L."/>
            <person name="Ma J."/>
        </authorList>
    </citation>
    <scope>NUCLEOTIDE SEQUENCE [LARGE SCALE GENOMIC DNA]</scope>
    <source>
        <strain evidence="2 3">JCM 15478</strain>
    </source>
</reference>
<proteinExistence type="predicted"/>
<keyword evidence="1" id="KW-0472">Membrane</keyword>
<name>A0ABN2VUX4_9ACTN</name>
<evidence type="ECO:0000313" key="3">
    <source>
        <dbReference type="Proteomes" id="UP001500016"/>
    </source>
</evidence>
<evidence type="ECO:0000256" key="1">
    <source>
        <dbReference type="SAM" id="Phobius"/>
    </source>
</evidence>
<dbReference type="Proteomes" id="UP001500016">
    <property type="component" value="Unassembled WGS sequence"/>
</dbReference>
<dbReference type="EMBL" id="BAAAPE010000007">
    <property type="protein sequence ID" value="GAA2073591.1"/>
    <property type="molecule type" value="Genomic_DNA"/>
</dbReference>
<keyword evidence="3" id="KW-1185">Reference proteome</keyword>
<organism evidence="2 3">
    <name type="scientific">Streptomyces albiaxialis</name>
    <dbReference type="NCBI Taxonomy" id="329523"/>
    <lineage>
        <taxon>Bacteria</taxon>
        <taxon>Bacillati</taxon>
        <taxon>Actinomycetota</taxon>
        <taxon>Actinomycetes</taxon>
        <taxon>Kitasatosporales</taxon>
        <taxon>Streptomycetaceae</taxon>
        <taxon>Streptomyces</taxon>
    </lineage>
</organism>
<accession>A0ABN2VUX4</accession>
<dbReference type="RefSeq" id="WP_344527545.1">
    <property type="nucleotide sequence ID" value="NZ_BAAAPE010000007.1"/>
</dbReference>
<gene>
    <name evidence="2" type="ORF">GCM10009801_27000</name>
</gene>
<feature type="transmembrane region" description="Helical" evidence="1">
    <location>
        <begin position="20"/>
        <end position="42"/>
    </location>
</feature>
<sequence length="187" mass="20260">MSGSERPGVEERWRGLPGRVRRVVGCALAVVLLMALGSYAYAQRADRPPPPPPGPPRPAQAVQMWSTGVGDLTSNPSGTFTLGFVANSSSKVTVERVRQTYGGIQLDLYGDRPVRVPRERRVTVDARIVSCSGLPPDARMPVVEFTVRNARGRQTFRFSPGERYAQALAATVRTACAREGRAVPGSR</sequence>
<protein>
    <recommendedName>
        <fullName evidence="4">Tat pathway signal sequence domain protein</fullName>
    </recommendedName>
</protein>
<evidence type="ECO:0000313" key="2">
    <source>
        <dbReference type="EMBL" id="GAA2073591.1"/>
    </source>
</evidence>
<comment type="caution">
    <text evidence="2">The sequence shown here is derived from an EMBL/GenBank/DDBJ whole genome shotgun (WGS) entry which is preliminary data.</text>
</comment>